<dbReference type="Proteomes" id="UP000243723">
    <property type="component" value="Unassembled WGS sequence"/>
</dbReference>
<dbReference type="EMBL" id="NHZQ01000087">
    <property type="protein sequence ID" value="PSK53880.1"/>
    <property type="molecule type" value="Genomic_DNA"/>
</dbReference>
<dbReference type="PANTHER" id="PTHR47677">
    <property type="entry name" value="CYTOCHROME C OXIDASE ASSEMBLY FACTOR 6"/>
    <property type="match status" value="1"/>
</dbReference>
<keyword evidence="5" id="KW-0963">Cytoplasm</keyword>
<evidence type="ECO:0000256" key="9">
    <source>
        <dbReference type="SAM" id="MobiDB-lite"/>
    </source>
</evidence>
<proteinExistence type="inferred from homology"/>
<evidence type="ECO:0000256" key="4">
    <source>
        <dbReference type="ARBA" id="ARBA00006425"/>
    </source>
</evidence>
<evidence type="ECO:0000313" key="11">
    <source>
        <dbReference type="Proteomes" id="UP000243723"/>
    </source>
</evidence>
<dbReference type="PANTHER" id="PTHR47677:SF1">
    <property type="entry name" value="CYTOCHROME C OXIDASE ASSEMBLY FACTOR 6"/>
    <property type="match status" value="1"/>
</dbReference>
<organism evidence="10 11">
    <name type="scientific">Elsinoe australis</name>
    <dbReference type="NCBI Taxonomy" id="40998"/>
    <lineage>
        <taxon>Eukaryota</taxon>
        <taxon>Fungi</taxon>
        <taxon>Dikarya</taxon>
        <taxon>Ascomycota</taxon>
        <taxon>Pezizomycotina</taxon>
        <taxon>Dothideomycetes</taxon>
        <taxon>Dothideomycetidae</taxon>
        <taxon>Myriangiales</taxon>
        <taxon>Elsinoaceae</taxon>
        <taxon>Elsinoe</taxon>
    </lineage>
</organism>
<evidence type="ECO:0000256" key="7">
    <source>
        <dbReference type="ARBA" id="ARBA00023157"/>
    </source>
</evidence>
<dbReference type="GO" id="GO:0033617">
    <property type="term" value="P:mitochondrial respiratory chain complex IV assembly"/>
    <property type="evidence" value="ECO:0007669"/>
    <property type="project" value="TreeGrafter"/>
</dbReference>
<name>A0A2P8A089_9PEZI</name>
<sequence length="123" mass="13865">MGWLPWSSSESDTRPSSLDGYKAPDRTARALCWEARDSFFECLEKNGIIDSIKNHDKAEAACTPQLKQFEKDCASSWVTYFKKRRIMEYQRDQTIKRLEAEGADVGQLPQGQGKGFGGVAPSR</sequence>
<dbReference type="Gene3D" id="1.10.10.140">
    <property type="entry name" value="Cytochrome c oxidase, subunit VIb"/>
    <property type="match status" value="1"/>
</dbReference>
<evidence type="ECO:0000256" key="5">
    <source>
        <dbReference type="ARBA" id="ARBA00022490"/>
    </source>
</evidence>
<evidence type="ECO:0000256" key="6">
    <source>
        <dbReference type="ARBA" id="ARBA00023128"/>
    </source>
</evidence>
<dbReference type="STRING" id="40998.A0A2P8A089"/>
<keyword evidence="11" id="KW-1185">Reference proteome</keyword>
<evidence type="ECO:0008006" key="12">
    <source>
        <dbReference type="Google" id="ProtNLM"/>
    </source>
</evidence>
<gene>
    <name evidence="10" type="ORF">B9Z65_7686</name>
</gene>
<dbReference type="OrthoDB" id="5545577at2759"/>
<accession>A0A2P8A089</accession>
<dbReference type="PROSITE" id="PS51808">
    <property type="entry name" value="CHCH"/>
    <property type="match status" value="1"/>
</dbReference>
<protein>
    <recommendedName>
        <fullName evidence="12">Cytochrome c oxidase assembly factor 6</fullName>
    </recommendedName>
</protein>
<keyword evidence="8" id="KW-0539">Nucleus</keyword>
<dbReference type="InterPro" id="IPR048280">
    <property type="entry name" value="COX6B-like"/>
</dbReference>
<feature type="region of interest" description="Disordered" evidence="9">
    <location>
        <begin position="1"/>
        <end position="22"/>
    </location>
</feature>
<dbReference type="InterPro" id="IPR036549">
    <property type="entry name" value="CX6/COA6-like_sf"/>
</dbReference>
<dbReference type="Pfam" id="PF02297">
    <property type="entry name" value="COX6B"/>
    <property type="match status" value="1"/>
</dbReference>
<evidence type="ECO:0000256" key="3">
    <source>
        <dbReference type="ARBA" id="ARBA00004569"/>
    </source>
</evidence>
<evidence type="ECO:0000313" key="10">
    <source>
        <dbReference type="EMBL" id="PSK53880.1"/>
    </source>
</evidence>
<evidence type="ECO:0000256" key="1">
    <source>
        <dbReference type="ARBA" id="ARBA00004123"/>
    </source>
</evidence>
<comment type="similarity">
    <text evidence="4">Belongs to the cytochrome c oxidase subunit 6B family.</text>
</comment>
<dbReference type="FunFam" id="1.10.10.140:FF:000003">
    <property type="entry name" value="Cytochrome c oxidase assembly factor 6"/>
    <property type="match status" value="1"/>
</dbReference>
<dbReference type="SUPFAM" id="SSF47694">
    <property type="entry name" value="Cytochrome c oxidase subunit h"/>
    <property type="match status" value="1"/>
</dbReference>
<dbReference type="GO" id="GO:0005634">
    <property type="term" value="C:nucleus"/>
    <property type="evidence" value="ECO:0007669"/>
    <property type="project" value="UniProtKB-SubCell"/>
</dbReference>
<reference evidence="10 11" key="1">
    <citation type="submission" date="2017-05" db="EMBL/GenBank/DDBJ databases">
        <title>Draft genome sequence of Elsinoe australis.</title>
        <authorList>
            <person name="Cheng Q."/>
        </authorList>
    </citation>
    <scope>NUCLEOTIDE SEQUENCE [LARGE SCALE GENOMIC DNA]</scope>
    <source>
        <strain evidence="10 11">NL1</strain>
    </source>
</reference>
<feature type="compositionally biased region" description="Polar residues" evidence="9">
    <location>
        <begin position="1"/>
        <end position="16"/>
    </location>
</feature>
<keyword evidence="7" id="KW-1015">Disulfide bond</keyword>
<dbReference type="AlphaFoldDB" id="A0A2P8A089"/>
<comment type="caution">
    <text evidence="10">The sequence shown here is derived from an EMBL/GenBank/DDBJ whole genome shotgun (WGS) entry which is preliminary data.</text>
</comment>
<keyword evidence="6" id="KW-0496">Mitochondrion</keyword>
<dbReference type="GO" id="GO:0005758">
    <property type="term" value="C:mitochondrial intermembrane space"/>
    <property type="evidence" value="ECO:0007669"/>
    <property type="project" value="UniProtKB-SubCell"/>
</dbReference>
<dbReference type="InterPro" id="IPR048281">
    <property type="entry name" value="COA6_fun"/>
</dbReference>
<comment type="subcellular location">
    <subcellularLocation>
        <location evidence="2">Cytoplasm</location>
    </subcellularLocation>
    <subcellularLocation>
        <location evidence="3">Mitochondrion intermembrane space</location>
    </subcellularLocation>
    <subcellularLocation>
        <location evidence="1">Nucleus</location>
    </subcellularLocation>
</comment>
<evidence type="ECO:0000256" key="2">
    <source>
        <dbReference type="ARBA" id="ARBA00004496"/>
    </source>
</evidence>
<evidence type="ECO:0000256" key="8">
    <source>
        <dbReference type="ARBA" id="ARBA00023242"/>
    </source>
</evidence>